<feature type="transmembrane region" description="Helical" evidence="1">
    <location>
        <begin position="325"/>
        <end position="344"/>
    </location>
</feature>
<organism evidence="2 3">
    <name type="scientific">Enterovibrio gelatinilyticus</name>
    <dbReference type="NCBI Taxonomy" id="2899819"/>
    <lineage>
        <taxon>Bacteria</taxon>
        <taxon>Pseudomonadati</taxon>
        <taxon>Pseudomonadota</taxon>
        <taxon>Gammaproteobacteria</taxon>
        <taxon>Vibrionales</taxon>
        <taxon>Vibrionaceae</taxon>
        <taxon>Enterovibrio</taxon>
    </lineage>
</organism>
<comment type="caution">
    <text evidence="2">The sequence shown here is derived from an EMBL/GenBank/DDBJ whole genome shotgun (WGS) entry which is preliminary data.</text>
</comment>
<dbReference type="RefSeq" id="WP_274166797.1">
    <property type="nucleotide sequence ID" value="NZ_JAJUBC010000040.1"/>
</dbReference>
<reference evidence="2" key="1">
    <citation type="submission" date="2021-12" db="EMBL/GenBank/DDBJ databases">
        <title>Enterovibrio ZSDZ35 sp. nov. and Enterovibrio ZSDZ42 sp. nov., isolated from coastal seawater in Qingdao.</title>
        <authorList>
            <person name="Zhang P."/>
        </authorList>
    </citation>
    <scope>NUCLEOTIDE SEQUENCE</scope>
    <source>
        <strain evidence="2">ZSDZ42</strain>
    </source>
</reference>
<feature type="transmembrane region" description="Helical" evidence="1">
    <location>
        <begin position="191"/>
        <end position="216"/>
    </location>
</feature>
<evidence type="ECO:0000256" key="1">
    <source>
        <dbReference type="SAM" id="Phobius"/>
    </source>
</evidence>
<feature type="transmembrane region" description="Helical" evidence="1">
    <location>
        <begin position="228"/>
        <end position="250"/>
    </location>
</feature>
<evidence type="ECO:0000313" key="3">
    <source>
        <dbReference type="Proteomes" id="UP001149400"/>
    </source>
</evidence>
<evidence type="ECO:0008006" key="4">
    <source>
        <dbReference type="Google" id="ProtNLM"/>
    </source>
</evidence>
<protein>
    <recommendedName>
        <fullName evidence="4">EpsG family protein</fullName>
    </recommendedName>
</protein>
<accession>A0ABT5R755</accession>
<feature type="transmembrane region" description="Helical" evidence="1">
    <location>
        <begin position="302"/>
        <end position="319"/>
    </location>
</feature>
<feature type="transmembrane region" description="Helical" evidence="1">
    <location>
        <begin position="46"/>
        <end position="64"/>
    </location>
</feature>
<dbReference type="Proteomes" id="UP001149400">
    <property type="component" value="Unassembled WGS sequence"/>
</dbReference>
<evidence type="ECO:0000313" key="2">
    <source>
        <dbReference type="EMBL" id="MDD1796035.1"/>
    </source>
</evidence>
<feature type="transmembrane region" description="Helical" evidence="1">
    <location>
        <begin position="116"/>
        <end position="137"/>
    </location>
</feature>
<dbReference type="EMBL" id="JAJUBC010000040">
    <property type="protein sequence ID" value="MDD1796035.1"/>
    <property type="molecule type" value="Genomic_DNA"/>
</dbReference>
<name>A0ABT5R755_9GAMM</name>
<keyword evidence="3" id="KW-1185">Reference proteome</keyword>
<gene>
    <name evidence="2" type="ORF">LRP50_23220</name>
</gene>
<feature type="transmembrane region" description="Helical" evidence="1">
    <location>
        <begin position="149"/>
        <end position="169"/>
    </location>
</feature>
<feature type="transmembrane region" description="Helical" evidence="1">
    <location>
        <begin position="351"/>
        <end position="371"/>
    </location>
</feature>
<feature type="transmembrane region" description="Helical" evidence="1">
    <location>
        <begin position="13"/>
        <end position="39"/>
    </location>
</feature>
<proteinExistence type="predicted"/>
<keyword evidence="1" id="KW-0812">Transmembrane</keyword>
<feature type="transmembrane region" description="Helical" evidence="1">
    <location>
        <begin position="270"/>
        <end position="290"/>
    </location>
</feature>
<keyword evidence="1" id="KW-1133">Transmembrane helix</keyword>
<sequence length="401" mass="45761">MFTVSNQATQMKVLLFISIIMVSFFPIVTVIILLFISLLISNKYSLHVSIFCAIFLIFSLHLAFDDNGHPVGDISRYYDYYEIGKNMDFIHSYQRFKLYQAGFFSLIRDYALNLNLYGAVSVSLLVTNVFLSSIGIIRKVYDVDFNQRFKFVLAFSILSTVPFSVFYSFENALAVSMLYAAICFIVYDRRYIAYFFIFISIIIHNASIPIAGLILFTTLFSNGKYDKLFIMMPGVVFLILAFGPSFTFGVPILDRAIVSLKAYTNSGFDIISITFGTFVLLVNVLVYLKFKAIRGGVDGNRIYLRVLFFLLCFSFPMLFNSTFTYRFIWFPAMFFIPATCVILLKSKINFLSVTIIILKLIILLSLPNLLSLSAQKYVTYSDGDFLILSFFDLIGLLTNGR</sequence>
<keyword evidence="1" id="KW-0472">Membrane</keyword>